<sequence length="113" mass="11870">MNIDRKPRTTRLLMAIPAIALAIGLAACSGGGSSRPSTDQVADGLYKVLHDGAGSTNFTKDVAKCVAKDLVASKLSDTTLNYIAKGEDKQSNEADKTLTTQIVQQSLPTCMGK</sequence>
<feature type="chain" id="PRO_5045589568" description="DUF732 domain-containing protein" evidence="1">
    <location>
        <begin position="23"/>
        <end position="113"/>
    </location>
</feature>
<protein>
    <recommendedName>
        <fullName evidence="4">DUF732 domain-containing protein</fullName>
    </recommendedName>
</protein>
<organism evidence="2 3">
    <name type="scientific">Microbacterium panaciterrae</name>
    <dbReference type="NCBI Taxonomy" id="985759"/>
    <lineage>
        <taxon>Bacteria</taxon>
        <taxon>Bacillati</taxon>
        <taxon>Actinomycetota</taxon>
        <taxon>Actinomycetes</taxon>
        <taxon>Micrococcales</taxon>
        <taxon>Microbacteriaceae</taxon>
        <taxon>Microbacterium</taxon>
    </lineage>
</organism>
<keyword evidence="3" id="KW-1185">Reference proteome</keyword>
<evidence type="ECO:0000313" key="2">
    <source>
        <dbReference type="EMBL" id="GAA4487472.1"/>
    </source>
</evidence>
<reference evidence="3" key="1">
    <citation type="journal article" date="2019" name="Int. J. Syst. Evol. Microbiol.">
        <title>The Global Catalogue of Microorganisms (GCM) 10K type strain sequencing project: providing services to taxonomists for standard genome sequencing and annotation.</title>
        <authorList>
            <consortium name="The Broad Institute Genomics Platform"/>
            <consortium name="The Broad Institute Genome Sequencing Center for Infectious Disease"/>
            <person name="Wu L."/>
            <person name="Ma J."/>
        </authorList>
    </citation>
    <scope>NUCLEOTIDE SEQUENCE [LARGE SCALE GENOMIC DNA]</scope>
    <source>
        <strain evidence="3">JCM 17839</strain>
    </source>
</reference>
<feature type="signal peptide" evidence="1">
    <location>
        <begin position="1"/>
        <end position="22"/>
    </location>
</feature>
<evidence type="ECO:0000313" key="3">
    <source>
        <dbReference type="Proteomes" id="UP001500731"/>
    </source>
</evidence>
<dbReference type="Proteomes" id="UP001500731">
    <property type="component" value="Unassembled WGS sequence"/>
</dbReference>
<name>A0ABP8PGN0_9MICO</name>
<comment type="caution">
    <text evidence="2">The sequence shown here is derived from an EMBL/GenBank/DDBJ whole genome shotgun (WGS) entry which is preliminary data.</text>
</comment>
<accession>A0ABP8PGN0</accession>
<proteinExistence type="predicted"/>
<dbReference type="RefSeq" id="WP_345187485.1">
    <property type="nucleotide sequence ID" value="NZ_BAABGP010000018.1"/>
</dbReference>
<dbReference type="EMBL" id="BAABGP010000018">
    <property type="protein sequence ID" value="GAA4487472.1"/>
    <property type="molecule type" value="Genomic_DNA"/>
</dbReference>
<evidence type="ECO:0008006" key="4">
    <source>
        <dbReference type="Google" id="ProtNLM"/>
    </source>
</evidence>
<evidence type="ECO:0000256" key="1">
    <source>
        <dbReference type="SAM" id="SignalP"/>
    </source>
</evidence>
<dbReference type="PROSITE" id="PS51257">
    <property type="entry name" value="PROKAR_LIPOPROTEIN"/>
    <property type="match status" value="1"/>
</dbReference>
<gene>
    <name evidence="2" type="ORF">GCM10023171_25230</name>
</gene>
<keyword evidence="1" id="KW-0732">Signal</keyword>